<dbReference type="GO" id="GO:0005634">
    <property type="term" value="C:nucleus"/>
    <property type="evidence" value="ECO:0007669"/>
    <property type="project" value="TreeGrafter"/>
</dbReference>
<dbReference type="AlphaFoldDB" id="A0A8R2H2K4"/>
<feature type="compositionally biased region" description="Low complexity" evidence="1">
    <location>
        <begin position="349"/>
        <end position="359"/>
    </location>
</feature>
<evidence type="ECO:0000256" key="1">
    <source>
        <dbReference type="SAM" id="MobiDB-lite"/>
    </source>
</evidence>
<dbReference type="GO" id="GO:0006281">
    <property type="term" value="P:DNA repair"/>
    <property type="evidence" value="ECO:0007669"/>
    <property type="project" value="TreeGrafter"/>
</dbReference>
<reference evidence="3" key="2">
    <citation type="submission" date="2022-06" db="UniProtKB">
        <authorList>
            <consortium name="EnsemblMetazoa"/>
        </authorList>
    </citation>
    <scope>IDENTIFICATION</scope>
</reference>
<reference evidence="4" key="1">
    <citation type="submission" date="2010-06" db="EMBL/GenBank/DDBJ databases">
        <authorList>
            <person name="Jiang H."/>
            <person name="Abraham K."/>
            <person name="Ali S."/>
            <person name="Alsbrooks S.L."/>
            <person name="Anim B.N."/>
            <person name="Anosike U.S."/>
            <person name="Attaway T."/>
            <person name="Bandaranaike D.P."/>
            <person name="Battles P.K."/>
            <person name="Bell S.N."/>
            <person name="Bell A.V."/>
            <person name="Beltran B."/>
            <person name="Bickham C."/>
            <person name="Bustamante Y."/>
            <person name="Caleb T."/>
            <person name="Canada A."/>
            <person name="Cardenas V."/>
            <person name="Carter K."/>
            <person name="Chacko J."/>
            <person name="Chandrabose M.N."/>
            <person name="Chavez D."/>
            <person name="Chavez A."/>
            <person name="Chen L."/>
            <person name="Chu H.-S."/>
            <person name="Claassen K.J."/>
            <person name="Cockrell R."/>
            <person name="Collins M."/>
            <person name="Cooper J.A."/>
            <person name="Cree A."/>
            <person name="Curry S.M."/>
            <person name="Da Y."/>
            <person name="Dao M.D."/>
            <person name="Das B."/>
            <person name="Davila M.-L."/>
            <person name="Davy-Carroll L."/>
            <person name="Denson S."/>
            <person name="Dinh H."/>
            <person name="Ebong V.E."/>
            <person name="Edwards J.R."/>
            <person name="Egan A."/>
            <person name="El-Daye J."/>
            <person name="Escobedo L."/>
            <person name="Fernandez S."/>
            <person name="Fernando P.R."/>
            <person name="Flagg N."/>
            <person name="Forbes L.D."/>
            <person name="Fowler R.G."/>
            <person name="Fu Q."/>
            <person name="Gabisi R.A."/>
            <person name="Ganer J."/>
            <person name="Garbino Pronczuk A."/>
            <person name="Garcia R.M."/>
            <person name="Garner T."/>
            <person name="Garrett T.E."/>
            <person name="Gonzalez D.A."/>
            <person name="Hamid H."/>
            <person name="Hawkins E.S."/>
            <person name="Hirani K."/>
            <person name="Hogues M.E."/>
            <person name="Hollins B."/>
            <person name="Hsiao C.-H."/>
            <person name="Jabil R."/>
            <person name="James M.L."/>
            <person name="Jhangiani S.N."/>
            <person name="Johnson B."/>
            <person name="Johnson Q."/>
            <person name="Joshi V."/>
            <person name="Kalu J.B."/>
            <person name="Kam C."/>
            <person name="Kashfia A."/>
            <person name="Keebler J."/>
            <person name="Kisamo H."/>
            <person name="Kovar C.L."/>
            <person name="Lago L.A."/>
            <person name="Lai C.-Y."/>
            <person name="Laidlaw J."/>
            <person name="Lara F."/>
            <person name="Le T.-K."/>
            <person name="Lee S.L."/>
            <person name="Legall F.H."/>
            <person name="Lemon S.J."/>
            <person name="Lewis L.R."/>
            <person name="Li B."/>
            <person name="Liu Y."/>
            <person name="Liu Y.-S."/>
            <person name="Lopez J."/>
            <person name="Lozado R.J."/>
            <person name="Lu J."/>
            <person name="Madu R.C."/>
            <person name="Maheshwari M."/>
            <person name="Maheshwari R."/>
            <person name="Malloy K."/>
            <person name="Martinez E."/>
            <person name="Mathew T."/>
            <person name="Mercado I.C."/>
            <person name="Mercado C."/>
            <person name="Meyer B."/>
            <person name="Montgomery K."/>
            <person name="Morgan M.B."/>
            <person name="Munidasa M."/>
            <person name="Nazareth L.V."/>
            <person name="Nelson J."/>
            <person name="Ng B.M."/>
            <person name="Nguyen N.B."/>
            <person name="Nguyen P.Q."/>
            <person name="Nguyen T."/>
            <person name="Obregon M."/>
            <person name="Okwuonu G.O."/>
            <person name="Onwere C.G."/>
            <person name="Orozco G."/>
            <person name="Parra A."/>
            <person name="Patel S."/>
            <person name="Patil S."/>
            <person name="Perez A."/>
            <person name="Perez Y."/>
            <person name="Pham C."/>
            <person name="Primus E.L."/>
            <person name="Pu L.-L."/>
            <person name="Puazo M."/>
            <person name="Qin X."/>
            <person name="Quiroz J.B."/>
            <person name="Reese J."/>
            <person name="Richards S."/>
            <person name="Rives C.M."/>
            <person name="Robberts R."/>
            <person name="Ruiz S.J."/>
            <person name="Ruiz M.J."/>
            <person name="Santibanez J."/>
            <person name="Schneider B.W."/>
            <person name="Sisson I."/>
            <person name="Smith M."/>
            <person name="Sodergren E."/>
            <person name="Song X.-Z."/>
            <person name="Song B.B."/>
            <person name="Summersgill H."/>
            <person name="Thelus R."/>
            <person name="Thornton R.D."/>
            <person name="Trejos Z.Y."/>
            <person name="Usmani K."/>
            <person name="Vattathil S."/>
            <person name="Villasana D."/>
            <person name="Walker D.L."/>
            <person name="Wang S."/>
            <person name="Wang K."/>
            <person name="White C.S."/>
            <person name="Williams A.C."/>
            <person name="Williamson J."/>
            <person name="Wilson K."/>
            <person name="Woghiren I.O."/>
            <person name="Woodworth J.R."/>
            <person name="Worley K.C."/>
            <person name="Wright R.A."/>
            <person name="Wu W."/>
            <person name="Young L."/>
            <person name="Zhang L."/>
            <person name="Zhang J."/>
            <person name="Zhu Y."/>
            <person name="Muzny D.M."/>
            <person name="Weinstock G."/>
            <person name="Gibbs R.A."/>
        </authorList>
    </citation>
    <scope>NUCLEOTIDE SEQUENCE [LARGE SCALE GENOMIC DNA]</scope>
    <source>
        <strain evidence="4">LSR1</strain>
    </source>
</reference>
<dbReference type="OrthoDB" id="5570127at2759"/>
<dbReference type="RefSeq" id="XP_016656099.1">
    <property type="nucleotide sequence ID" value="XM_016800610.2"/>
</dbReference>
<dbReference type="GeneID" id="100569570"/>
<evidence type="ECO:0000313" key="4">
    <source>
        <dbReference type="Proteomes" id="UP000007819"/>
    </source>
</evidence>
<dbReference type="GO" id="GO:0000124">
    <property type="term" value="C:SAGA complex"/>
    <property type="evidence" value="ECO:0007669"/>
    <property type="project" value="TreeGrafter"/>
</dbReference>
<organism evidence="3 4">
    <name type="scientific">Acyrthosiphon pisum</name>
    <name type="common">Pea aphid</name>
    <dbReference type="NCBI Taxonomy" id="7029"/>
    <lineage>
        <taxon>Eukaryota</taxon>
        <taxon>Metazoa</taxon>
        <taxon>Ecdysozoa</taxon>
        <taxon>Arthropoda</taxon>
        <taxon>Hexapoda</taxon>
        <taxon>Insecta</taxon>
        <taxon>Pterygota</taxon>
        <taxon>Neoptera</taxon>
        <taxon>Paraneoptera</taxon>
        <taxon>Hemiptera</taxon>
        <taxon>Sternorrhyncha</taxon>
        <taxon>Aphidomorpha</taxon>
        <taxon>Aphidoidea</taxon>
        <taxon>Aphididae</taxon>
        <taxon>Macrosiphini</taxon>
        <taxon>Acyrthosiphon</taxon>
    </lineage>
</organism>
<dbReference type="GO" id="GO:0006355">
    <property type="term" value="P:regulation of DNA-templated transcription"/>
    <property type="evidence" value="ECO:0007669"/>
    <property type="project" value="TreeGrafter"/>
</dbReference>
<proteinExistence type="predicted"/>
<dbReference type="InterPro" id="IPR011990">
    <property type="entry name" value="TPR-like_helical_dom_sf"/>
</dbReference>
<dbReference type="SUPFAM" id="SSF48452">
    <property type="entry name" value="TPR-like"/>
    <property type="match status" value="1"/>
</dbReference>
<dbReference type="Gene3D" id="1.25.40.10">
    <property type="entry name" value="Tetratricopeptide repeat domain"/>
    <property type="match status" value="1"/>
</dbReference>
<dbReference type="KEGG" id="api:100569570"/>
<dbReference type="Proteomes" id="UP000007819">
    <property type="component" value="Chromosome X"/>
</dbReference>
<dbReference type="InterPro" id="IPR050517">
    <property type="entry name" value="DDR_Repair_Kinase"/>
</dbReference>
<evidence type="ECO:0000313" key="3">
    <source>
        <dbReference type="EnsemblMetazoa" id="XP_016656099.1"/>
    </source>
</evidence>
<name>A0A8R2H2K4_ACYPI</name>
<dbReference type="PANTHER" id="PTHR11139">
    <property type="entry name" value="ATAXIA TELANGIECTASIA MUTATED ATM -RELATED"/>
    <property type="match status" value="1"/>
</dbReference>
<dbReference type="GO" id="GO:0035267">
    <property type="term" value="C:NuA4 histone acetyltransferase complex"/>
    <property type="evidence" value="ECO:0007669"/>
    <property type="project" value="TreeGrafter"/>
</dbReference>
<protein>
    <recommendedName>
        <fullName evidence="2">FAT domain-containing protein</fullName>
    </recommendedName>
</protein>
<dbReference type="PROSITE" id="PS51189">
    <property type="entry name" value="FAT"/>
    <property type="match status" value="1"/>
</dbReference>
<dbReference type="PANTHER" id="PTHR11139:SF1">
    <property type="entry name" value="TRANSFORMATION_TRANSCRIPTION DOMAIN-ASSOCIATED PROTEIN"/>
    <property type="match status" value="1"/>
</dbReference>
<feature type="region of interest" description="Disordered" evidence="1">
    <location>
        <begin position="343"/>
        <end position="363"/>
    </location>
</feature>
<evidence type="ECO:0000259" key="2">
    <source>
        <dbReference type="PROSITE" id="PS51189"/>
    </source>
</evidence>
<dbReference type="Pfam" id="PF02259">
    <property type="entry name" value="FAT"/>
    <property type="match status" value="1"/>
</dbReference>
<keyword evidence="4" id="KW-1185">Reference proteome</keyword>
<dbReference type="InterPro" id="IPR014009">
    <property type="entry name" value="PIK_FAT"/>
</dbReference>
<accession>A0A8R2H2K4</accession>
<sequence length="422" mass="48223">MELSEAAQIHQGLQEKDTNNSLHNMKAILKTWKNRLPVVADDLSHWSDVFVWRQHHYQFVIEYCSRPEQSTNAVLGVHASAQAIIHFGKVSRKHNLTGVCLQTLSRLYTIPNVPVVDCFHKIRQQVKCYMQMASISSNKHEIQDCLEAIERTNLKFFQSEMTAEFYALKGMLLGQIGKSEEAHKAFSAAVQLHDSMVKAWALWGEYMEEYFTKSYPNQTMQTGVAAIICFLQACRQQNESKYRKYLAKVLWLLTYDDKEYSLLSTVDTHFNGVPPALWLPWVPQLLTTLASDGGSLLQNLLIQVGRLYPQAVYFPTRTLYFTHKIEYRERCRNSELLAAANKQSHINDTSQNSTSTQSTGLTDSSLRATPAMVRFSKVMHQQREVHPTIVLTLEGIVDQVNISFLTVLTRVQYSYFAITAAK</sequence>
<feature type="domain" description="FAT" evidence="2">
    <location>
        <begin position="1"/>
        <end position="322"/>
    </location>
</feature>
<dbReference type="InterPro" id="IPR003151">
    <property type="entry name" value="PIK-rel_kinase_FAT"/>
</dbReference>
<dbReference type="EnsemblMetazoa" id="XM_016800610.2">
    <property type="protein sequence ID" value="XP_016656099.1"/>
    <property type="gene ID" value="LOC100569570"/>
</dbReference>